<name>A0ABT9UAK0_PAEHA</name>
<evidence type="ECO:0000313" key="3">
    <source>
        <dbReference type="Proteomes" id="UP001229346"/>
    </source>
</evidence>
<sequence length="64" mass="7821">MANKETDHAFLLLHTHPVFFVFQIEIRLICVLWFWNMKQLFKQIVTDVGGKYIKHVTLYWSYDF</sequence>
<protein>
    <submittedName>
        <fullName evidence="2">Uncharacterized protein</fullName>
    </submittedName>
</protein>
<organism evidence="2 3">
    <name type="scientific">Paenibacillus harenae</name>
    <dbReference type="NCBI Taxonomy" id="306543"/>
    <lineage>
        <taxon>Bacteria</taxon>
        <taxon>Bacillati</taxon>
        <taxon>Bacillota</taxon>
        <taxon>Bacilli</taxon>
        <taxon>Bacillales</taxon>
        <taxon>Paenibacillaceae</taxon>
        <taxon>Paenibacillus</taxon>
    </lineage>
</organism>
<keyword evidence="1" id="KW-0472">Membrane</keyword>
<evidence type="ECO:0000313" key="2">
    <source>
        <dbReference type="EMBL" id="MDQ0115224.1"/>
    </source>
</evidence>
<keyword evidence="1" id="KW-1133">Transmembrane helix</keyword>
<gene>
    <name evidence="2" type="ORF">J2T15_004682</name>
</gene>
<dbReference type="Proteomes" id="UP001229346">
    <property type="component" value="Unassembled WGS sequence"/>
</dbReference>
<proteinExistence type="predicted"/>
<dbReference type="EMBL" id="JAUSSU010000010">
    <property type="protein sequence ID" value="MDQ0115224.1"/>
    <property type="molecule type" value="Genomic_DNA"/>
</dbReference>
<accession>A0ABT9UAK0</accession>
<reference evidence="2 3" key="1">
    <citation type="submission" date="2023-07" db="EMBL/GenBank/DDBJ databases">
        <title>Sorghum-associated microbial communities from plants grown in Nebraska, USA.</title>
        <authorList>
            <person name="Schachtman D."/>
        </authorList>
    </citation>
    <scope>NUCLEOTIDE SEQUENCE [LARGE SCALE GENOMIC DNA]</scope>
    <source>
        <strain evidence="2 3">CC482</strain>
    </source>
</reference>
<keyword evidence="3" id="KW-1185">Reference proteome</keyword>
<evidence type="ECO:0000256" key="1">
    <source>
        <dbReference type="SAM" id="Phobius"/>
    </source>
</evidence>
<comment type="caution">
    <text evidence="2">The sequence shown here is derived from an EMBL/GenBank/DDBJ whole genome shotgun (WGS) entry which is preliminary data.</text>
</comment>
<feature type="transmembrane region" description="Helical" evidence="1">
    <location>
        <begin position="18"/>
        <end position="35"/>
    </location>
</feature>
<keyword evidence="1" id="KW-0812">Transmembrane</keyword>